<dbReference type="InterPro" id="IPR002656">
    <property type="entry name" value="Acyl_transf_3_dom"/>
</dbReference>
<feature type="transmembrane region" description="Helical" evidence="1">
    <location>
        <begin position="169"/>
        <end position="186"/>
    </location>
</feature>
<dbReference type="RefSeq" id="WP_094985034.1">
    <property type="nucleotide sequence ID" value="NZ_NHNI01000001.1"/>
</dbReference>
<feature type="transmembrane region" description="Helical" evidence="1">
    <location>
        <begin position="206"/>
        <end position="223"/>
    </location>
</feature>
<dbReference type="Pfam" id="PF01757">
    <property type="entry name" value="Acyl_transf_3"/>
    <property type="match status" value="1"/>
</dbReference>
<feature type="transmembrane region" description="Helical" evidence="1">
    <location>
        <begin position="35"/>
        <end position="58"/>
    </location>
</feature>
<evidence type="ECO:0000256" key="1">
    <source>
        <dbReference type="SAM" id="Phobius"/>
    </source>
</evidence>
<protein>
    <recommendedName>
        <fullName evidence="2">Acyltransferase 3 domain-containing protein</fullName>
    </recommendedName>
</protein>
<feature type="transmembrane region" description="Helical" evidence="1">
    <location>
        <begin position="249"/>
        <end position="267"/>
    </location>
</feature>
<name>A0A266QCS9_9GAMM</name>
<keyword evidence="1" id="KW-0812">Transmembrane</keyword>
<dbReference type="GO" id="GO:0016020">
    <property type="term" value="C:membrane"/>
    <property type="evidence" value="ECO:0007669"/>
    <property type="project" value="TreeGrafter"/>
</dbReference>
<keyword evidence="4" id="KW-1185">Reference proteome</keyword>
<comment type="caution">
    <text evidence="3">The sequence shown here is derived from an EMBL/GenBank/DDBJ whole genome shotgun (WGS) entry which is preliminary data.</text>
</comment>
<proteinExistence type="predicted"/>
<feature type="transmembrane region" description="Helical" evidence="1">
    <location>
        <begin position="302"/>
        <end position="324"/>
    </location>
</feature>
<keyword evidence="1" id="KW-1133">Transmembrane helix</keyword>
<dbReference type="GO" id="GO:0000271">
    <property type="term" value="P:polysaccharide biosynthetic process"/>
    <property type="evidence" value="ECO:0007669"/>
    <property type="project" value="TreeGrafter"/>
</dbReference>
<keyword evidence="1" id="KW-0472">Membrane</keyword>
<evidence type="ECO:0000313" key="4">
    <source>
        <dbReference type="Proteomes" id="UP000216101"/>
    </source>
</evidence>
<sequence length="332" mass="38241">MNTAHNNSFDIIRHIAAFMVLFSHHYALSGMKEPTFFSLGSYGSLGVTIFFVISGYLITKSCIRSDNFVSYMEKRIRRIFPALFVCCFLMVFIVIPFFTPSDLWAYFTSSSTYSMFSNGVLLLGVKPKDIFTDFIYPVTINGSLWTLPYEFLFYILVGAFIVSIKNYKAALIVFFISLILAIYIHVNHTPSGFQLYSIRLDRVFKLLMLFSFGSLLAFTENSWNSHKTKIFLSVVCILLVLCQYKRGDFFIFGNIALCFLIIAYAVSFKDHVIKHRFDISYGVYIYAFPVQQIVINKMQLPFYYSVVITVAITSVLAALSWVYVERRFLKRG</sequence>
<dbReference type="InterPro" id="IPR050879">
    <property type="entry name" value="Acyltransferase_3"/>
</dbReference>
<dbReference type="PANTHER" id="PTHR23028:SF53">
    <property type="entry name" value="ACYL_TRANSF_3 DOMAIN-CONTAINING PROTEIN"/>
    <property type="match status" value="1"/>
</dbReference>
<organism evidence="3 4">
    <name type="scientific">Cellvibrio mixtus</name>
    <dbReference type="NCBI Taxonomy" id="39650"/>
    <lineage>
        <taxon>Bacteria</taxon>
        <taxon>Pseudomonadati</taxon>
        <taxon>Pseudomonadota</taxon>
        <taxon>Gammaproteobacteria</taxon>
        <taxon>Cellvibrionales</taxon>
        <taxon>Cellvibrionaceae</taxon>
        <taxon>Cellvibrio</taxon>
    </lineage>
</organism>
<feature type="transmembrane region" description="Helical" evidence="1">
    <location>
        <begin position="79"/>
        <end position="98"/>
    </location>
</feature>
<feature type="domain" description="Acyltransferase 3" evidence="2">
    <location>
        <begin position="6"/>
        <end position="322"/>
    </location>
</feature>
<accession>A0A266QCS9</accession>
<dbReference type="Proteomes" id="UP000216101">
    <property type="component" value="Unassembled WGS sequence"/>
</dbReference>
<dbReference type="PANTHER" id="PTHR23028">
    <property type="entry name" value="ACETYLTRANSFERASE"/>
    <property type="match status" value="1"/>
</dbReference>
<gene>
    <name evidence="3" type="ORF">CBP51_12150</name>
</gene>
<feature type="transmembrane region" description="Helical" evidence="1">
    <location>
        <begin position="144"/>
        <end position="163"/>
    </location>
</feature>
<evidence type="ECO:0000313" key="3">
    <source>
        <dbReference type="EMBL" id="OZY87677.1"/>
    </source>
</evidence>
<dbReference type="AlphaFoldDB" id="A0A266QCS9"/>
<reference evidence="4" key="1">
    <citation type="submission" date="2017-05" db="EMBL/GenBank/DDBJ databases">
        <authorList>
            <person name="Barney B.M."/>
        </authorList>
    </citation>
    <scope>NUCLEOTIDE SEQUENCE [LARGE SCALE GENOMIC DNA]</scope>
    <source>
        <strain evidence="4">PSBB022</strain>
    </source>
</reference>
<dbReference type="GO" id="GO:0016747">
    <property type="term" value="F:acyltransferase activity, transferring groups other than amino-acyl groups"/>
    <property type="evidence" value="ECO:0007669"/>
    <property type="project" value="InterPro"/>
</dbReference>
<dbReference type="EMBL" id="NHNI01000001">
    <property type="protein sequence ID" value="OZY87677.1"/>
    <property type="molecule type" value="Genomic_DNA"/>
</dbReference>
<evidence type="ECO:0000259" key="2">
    <source>
        <dbReference type="Pfam" id="PF01757"/>
    </source>
</evidence>